<dbReference type="Pfam" id="PF14650">
    <property type="entry name" value="FAM75"/>
    <property type="match status" value="12"/>
</dbReference>
<feature type="region of interest" description="Disordered" evidence="2">
    <location>
        <begin position="389"/>
        <end position="417"/>
    </location>
</feature>
<dbReference type="OrthoDB" id="9943408at2759"/>
<feature type="domain" description="SPATA31" evidence="3">
    <location>
        <begin position="3448"/>
        <end position="3584"/>
    </location>
</feature>
<keyword evidence="5" id="KW-1185">Reference proteome</keyword>
<feature type="domain" description="SPATA31" evidence="3">
    <location>
        <begin position="1743"/>
        <end position="1852"/>
    </location>
</feature>
<organism evidence="4 5">
    <name type="scientific">Scyliorhinus torazame</name>
    <name type="common">Cloudy catshark</name>
    <name type="synonym">Catulus torazame</name>
    <dbReference type="NCBI Taxonomy" id="75743"/>
    <lineage>
        <taxon>Eukaryota</taxon>
        <taxon>Metazoa</taxon>
        <taxon>Chordata</taxon>
        <taxon>Craniata</taxon>
        <taxon>Vertebrata</taxon>
        <taxon>Chondrichthyes</taxon>
        <taxon>Elasmobranchii</taxon>
        <taxon>Galeomorphii</taxon>
        <taxon>Galeoidea</taxon>
        <taxon>Carcharhiniformes</taxon>
        <taxon>Scyliorhinidae</taxon>
        <taxon>Scyliorhinus</taxon>
    </lineage>
</organism>
<feature type="region of interest" description="Disordered" evidence="2">
    <location>
        <begin position="4209"/>
        <end position="4259"/>
    </location>
</feature>
<feature type="compositionally biased region" description="Basic residues" evidence="2">
    <location>
        <begin position="4209"/>
        <end position="4221"/>
    </location>
</feature>
<proteinExistence type="inferred from homology"/>
<dbReference type="PANTHER" id="PTHR21859:SF12">
    <property type="entry name" value="SPERMATOGENESIS-ASSOCIATED PROTEIN 31D1"/>
    <property type="match status" value="1"/>
</dbReference>
<feature type="domain" description="SPATA31" evidence="3">
    <location>
        <begin position="2892"/>
        <end position="2995"/>
    </location>
</feature>
<comment type="caution">
    <text evidence="4">The sequence shown here is derived from an EMBL/GenBank/DDBJ whole genome shotgun (WGS) entry which is preliminary data.</text>
</comment>
<feature type="domain" description="SPATA31" evidence="3">
    <location>
        <begin position="2034"/>
        <end position="2123"/>
    </location>
</feature>
<dbReference type="STRING" id="75743.A0A401NU25"/>
<name>A0A401NU25_SCYTO</name>
<evidence type="ECO:0000259" key="3">
    <source>
        <dbReference type="Pfam" id="PF14650"/>
    </source>
</evidence>
<dbReference type="OMA" id="EWHITQK"/>
<evidence type="ECO:0000256" key="2">
    <source>
        <dbReference type="SAM" id="MobiDB-lite"/>
    </source>
</evidence>
<evidence type="ECO:0000256" key="1">
    <source>
        <dbReference type="ARBA" id="ARBA00035009"/>
    </source>
</evidence>
<dbReference type="EMBL" id="BFAA01001365">
    <property type="protein sequence ID" value="GCB64357.1"/>
    <property type="molecule type" value="Genomic_DNA"/>
</dbReference>
<gene>
    <name evidence="4" type="ORF">scyTo_0004589</name>
</gene>
<feature type="non-terminal residue" evidence="4">
    <location>
        <position position="1"/>
    </location>
</feature>
<feature type="domain" description="SPATA31" evidence="3">
    <location>
        <begin position="2299"/>
        <end position="2517"/>
    </location>
</feature>
<dbReference type="InterPro" id="IPR039509">
    <property type="entry name" value="SPATA31"/>
</dbReference>
<feature type="domain" description="SPATA31" evidence="3">
    <location>
        <begin position="3158"/>
        <end position="3280"/>
    </location>
</feature>
<protein>
    <recommendedName>
        <fullName evidence="3">SPATA31 domain-containing protein</fullName>
    </recommendedName>
</protein>
<evidence type="ECO:0000313" key="5">
    <source>
        <dbReference type="Proteomes" id="UP000288216"/>
    </source>
</evidence>
<feature type="domain" description="SPATA31" evidence="3">
    <location>
        <begin position="3756"/>
        <end position="3881"/>
    </location>
</feature>
<feature type="domain" description="SPATA31" evidence="3">
    <location>
        <begin position="2581"/>
        <end position="2728"/>
    </location>
</feature>
<reference evidence="4 5" key="1">
    <citation type="journal article" date="2018" name="Nat. Ecol. Evol.">
        <title>Shark genomes provide insights into elasmobranch evolution and the origin of vertebrates.</title>
        <authorList>
            <person name="Hara Y"/>
            <person name="Yamaguchi K"/>
            <person name="Onimaru K"/>
            <person name="Kadota M"/>
            <person name="Koyanagi M"/>
            <person name="Keeley SD"/>
            <person name="Tatsumi K"/>
            <person name="Tanaka K"/>
            <person name="Motone F"/>
            <person name="Kageyama Y"/>
            <person name="Nozu R"/>
            <person name="Adachi N"/>
            <person name="Nishimura O"/>
            <person name="Nakagawa R"/>
            <person name="Tanegashima C"/>
            <person name="Kiyatake I"/>
            <person name="Matsumoto R"/>
            <person name="Murakumo K"/>
            <person name="Nishida K"/>
            <person name="Terakita A"/>
            <person name="Kuratani S"/>
            <person name="Sato K"/>
            <person name="Hyodo S Kuraku.S."/>
        </authorList>
    </citation>
    <scope>NUCLEOTIDE SEQUENCE [LARGE SCALE GENOMIC DNA]</scope>
</reference>
<feature type="compositionally biased region" description="Basic and acidic residues" evidence="2">
    <location>
        <begin position="4243"/>
        <end position="4259"/>
    </location>
</feature>
<feature type="domain" description="SPATA31" evidence="3">
    <location>
        <begin position="573"/>
        <end position="711"/>
    </location>
</feature>
<feature type="domain" description="SPATA31" evidence="3">
    <location>
        <begin position="1424"/>
        <end position="1553"/>
    </location>
</feature>
<sequence length="4362" mass="500927">IRKYASIGTNTSDQFSSEEIWRTTPSLTWTSTDEPCTNTGWNSMDINCSGLTSKTTLKETEYSSYEYERYSISPSEFRKDEAIGEDAKMEVAFLTEENVEKFELLQLGRKLYSVLPPVTGELEINKKSQGVNADVQQMENVIYQPIPSVVPSLSENQVKTFELNVAHMALEGQWGLPFTDQKSLAIMLHPLSPLPNNTYIEPIVKEEKIPVLTENEIYDLEFDLRRKIGMHQWGPTLFKEVNLANSANVNIIESDAETFNERRAAQLTLNSIQNWNNLVVIQKSVGVPKSAEAPIKEDSVSLVENKSEEVETPLVVYHEQVDHLDTRSTTPATEVITKVGSIFNKGNIEYPESHLNRNIPPHITSCFVNKEQLLEEMPSYDLKSITITGTPQQQSTSTDIPQQQSALTEQPSKTGEKMLQNESKNMLLSYECDRRNGETNKLREVPAFTSLKLEDQNRLTMCLTKQKIEIKLNCLPNLVLKSYNDSYFLKSKKQLPTLIRLGEGYKRSRALYISFMEHDAIDRLEVNLSQKLISSLWGFQTSYENSLEIMIAKAPPLPPPIQTSATKIEPTSMETIFLEDKVRNYLERHVIQLKLQFNWGLPTEIQRSRDAFIQPAPKLISSQLNLQPYSQLVIVLTELTSVSDHHKKMLETNMKKKIINNRLCLLPNVVQRSLINFMDVNLIKDLCAHSDNVKRKTSSISTDHHKEIQKLLFVKHKHSWKNIEFKKIEFKENLFMCITKQCLDIKMYHLPNIVKEMYKVTYPLESRKGVPKLITLGKSNKVRPCYIPFIEQDAVDRLELNLKHKWISHLLGFETLHEKSLRMMISAGLHVPPIIKATNAKILPTAVKTPFFDNKARLILEWHIAQKKLEPNWSFPLPIQRSQEAFIPSAPKLIHSQLNRCPDFEVTVVPNDPAFVDVKSKKTIELNVKKRIINQQWGLPKLVNLSLENFMSPAPSVKSIKSQLEISEENVSLKSKFETICLQSKLIRLKGEKLSAPFCEQAIKFMKVKKKRMPPAIDTLEPKHKDLIDMCLIKQQLEIKLDNLPTIVRECYKNTYPPKSVNKTLTKLIALGEGFKKTRPWYIPFFEQDAVDHLEMNLKIKHISYLWGFQTLYEESMEMIIPKVSFVPPALKANRGQIVPVPMGTTFIGKEIRDKLEWHVIQKKLQHNWSIPSFYQKSVEAFIPVAPKLVQSQLNPQADSILVIILSELPFIDKEINKTLDLNTRKKIINQRWGLPNFIQSSLRHFAVPGPSMNDNVMESKNKARKKPKTNNIEIENNEMNFQQKMFVQPQRENLFSVQFRTARRNSKTAKLRELSDFAHLKRKVKNKLDVCCMKHCLEIRLDCLPESVKRYYKVYYPTSKKSLPQLIVPKNGFKRPRALYISFIEQDIMDHLELNLKHKQINIFLGLKTLYEESVEMMIPKAPPMPPPFKVNGAQIEPVGMEIHFSTDEVRKDLERHITQKKLQHKWGLPLHIQKSQEEFISPAPKLISDLKPQPHFVTVLTSPEPAFLHNEHKKILAFNLMKRAVNQKLGLPKLILSSLSNFMAPVPSVKGSMLQSEMIKGRKILSTPTNKKAESDLFLRGLFPLHIGRSSNSKTSNKIDNFADMKPEPEHKDKLCVCLTKQSLQIKMHDLPELVKSSYKDTYPVRLKKPLPRLIAPSKGFKRPRSLYISFIEQEAVDRLELDFKHKQIMHLWALNTLYEKSVKMLIPEGPNVSPVHKSSEVQIVTVGMEIAFINNVVRDKLEWHITRKKIEINCGFPLHIQKSMETFIPSAPKLVPSKLKPHIHGAVVTSTEPLHISAEDRNRIEKNTQKRIINQKWDLPRLIQSSLRDFITPMPSLQGNTLQSQSIKGSKTFTHIVIDLNSKISIGHKKEKFPSQLFQKVYKKANFKKMSTFPDVSNLKPDCKDKLNMCLLKQTLDIKTHLPDIVQEFYKSAYSTASKKTLPKLIVSHEGCKKQRPWCLPFIEQDVIDHLELNLKHRQIIHLWRLETLYDESMEMMIPKGPPVPPVIKASEAKIEFVGVECASIEYNIRDRLEWHITQKKLQQNWGLPLHIKLSTENFIPPAPILIPSYLNPQFSFELVVAPTELTFLSKEVRKLLELNTKKKVINHKWGLPILIQSSLRKSMALLTSRKDLVSEIAEANKTKPSNILKRNRILIPLQRQKVRELSLQCEDGSKNTSGKMAEVAYLSNFKQECTDKLDMCLRKMHLEINMHCLPEIVKESYKEKCPSISKKPLRKIIAPGNGCKKPRSLYMPFIEPGAVDRLELHLKHKQIFHLWRLVSPNDKSLEMMIAKVQPVPPAIKSSGVKIEHVSRETPFLDSKKREHFERYVIQKKLQKTWGLPLDVQISEEAFIPFAPKLIPFELTQEPAVSVVIIPTELPFILNEHKKILEMNTKKKIINNMRGLPNLIQSSLNKFITTTQDACSNINVGSTENKMILHNSCTTIKRGKFAALQYESNKSKKTKQMDEDFSLTNFKPELKDKLEICLTKLSLEIKTGCLPKMLEEFSKNTYPSQSRKLMPKLIVLGKGFKKPRPHCLPFIEQDTVDHLEMNLKHKLITHLWKFPNLSEESVEIMMSKGPSEPPIMKRTTVIIHPVCTETRFVEDNVRGRLEWHIKQKKLQRNWGLPLLIQKSQEAFIPSAPKLVPTELKPQPGFSLIFVSPEMVFVTSAHRKRLELNTKKRIINHRWGLPNTIQSSLNNFTAFPVLPCEELERSKISSSNSSMEDDKTDDTSINTILQTKKKKLSSKQSQKGSSNLKYYKVEEICHSPVFNQESKNRLEIFLIKQCLEAKNNCLPEIVNEMYEIAYTLMSKKPFSKPVAPGKGLKRPRLAYIPFIEQDVIDHLEMNLKHKLLTHLCGFTTQYEESVAIMIPKVPPEPPVIKANEIRIEFVGNETTFIDKKTKDLLEWHIAQKKLQRNWDIPHHIQRSQEKFIPTAPKLIPSQLKQEFCFVTLCVPVEVPFLSDGHRKILESNTRKRIISCRWGMPKLVQLSEKNFIPVAPQTEDFILPQDMTVPIFIVPTSSGSIIQLRRKLPSPPYQRSAQMKKYIEVLSPDNHKVTCRATIDFSLIKQHLEIKMEQLPELVMHAYNVSYTHTSKKILPKTILPGKGSKKQRLTYMPFIEQEAIDRLELNLIHKQLTHQWGFPTHYKESVEIMIPVVPPLPPLIKASGAQIKPVGMENNFLKNKIRDRLELHITQKKLQYIWGLPLHIQGSREALIPPVPKHIQTQIDFQPDVAIAIAPFEPVVVTDKHRQTLNRNIKKRIINRKWGLPKIINSSLKQFMGPTPYDEIFIQPENFKESSTMFNNANLGRSFKMFSEGTTLRLKGGKLGSQFETDEISGNKVKEIAANVILRSKCKENLDRSVLRQCLEIKIGCLPKLVKEFYKCTYPSASKKSLPKLIAPGKGLKKPRIRYIPFTEQDDIDQIEMNLKHKQLLYLWRLETQYEKSMEMMIPKGPPIPPSIKDGRVQIKSVSGPTTYFSDEVRNFLEWHILQKRFQCTWGLPSHFQKSTETFIPPAPKLILAQLYPQPNVEIVVVPTELEFISDEHKKTLEMNIKKTIVNHLWGLPRLVESSLNEFMPPPPPIKNFVKQFKIMKKYRVRSRMKGLSNGYKMGFPWCTSLLNIEQKNAPCNGSLKESVKMKKGERKMSTFTELIPECSDKLNMCLIKQSLSIKLHCLPELVTELYEQSYPPAMNSLPKLMTHVKGFKRTRLPDILFADQDIINRLDTNLKHKQINNLWGIATTFDKSIEMMIPQAPPLLPAIKASGAKVQHIGMELAFQSTETIEILERHITAKRFQYQWGIPLHIQRSIDKFIPSPPKLVLSQFSQYPDFGVAVSANELIFSSVEFKETLEINTNNQIINNRYSLPNIIQASLNRFIPHFPSVKDFMPLSETGEGSTTGFNRPELNKIDTDLSADLTLCVSTVSLPNYENGKGNSSVNNMETFPVDPNLESKDEVDADMTKQSLEVQPVYRCSCSATSKSLLKLNTPYRRFKKQNLKSKWSDDCLEVECSIASPSYRPKYMKTVGSSIWTTNQKLVDLTYKPMTIVGLSLDPAVIGANAPSFPMTVQEDFNIYLKQNMGSVLLPRSILYADCEEFLAQYARDVGNAVSCPEHLTEEAKIHIQNKEHGYVKIIAGAIVKNQTGEGKIQVGLSEIICAQPLHTGRCDTLQERIIIASQDPDDGNYLSVSDEELHSAYYENLNKSYHTSRTHVAKKKCRKTSQSRYSNQTKPDKSLVKSKAKFSKQDCQRPRISKHKEEGRKPELFYQSILFISPTEELGWSDTDQEEESASCSPYYDRPESPTSTGEISYSYRYDERSPQSSTSHCPRCQQVLSHENSPFATNEDCEVYYQCESPTFSHSTH</sequence>
<feature type="domain" description="SPATA31" evidence="3">
    <location>
        <begin position="1154"/>
        <end position="1250"/>
    </location>
</feature>
<feature type="region of interest" description="Disordered" evidence="2">
    <location>
        <begin position="4280"/>
        <end position="4307"/>
    </location>
</feature>
<dbReference type="Proteomes" id="UP000288216">
    <property type="component" value="Unassembled WGS sequence"/>
</dbReference>
<evidence type="ECO:0000313" key="4">
    <source>
        <dbReference type="EMBL" id="GCB64357.1"/>
    </source>
</evidence>
<accession>A0A401NU25</accession>
<feature type="compositionally biased region" description="Polar residues" evidence="2">
    <location>
        <begin position="389"/>
        <end position="413"/>
    </location>
</feature>
<feature type="domain" description="SPATA31" evidence="3">
    <location>
        <begin position="860"/>
        <end position="961"/>
    </location>
</feature>
<dbReference type="PANTHER" id="PTHR21859">
    <property type="entry name" value="ACROSOME-SPECIFIC PROTEIN"/>
    <property type="match status" value="1"/>
</dbReference>
<comment type="similarity">
    <text evidence="1">Belongs to the SPATA31 family.</text>
</comment>